<evidence type="ECO:0000259" key="8">
    <source>
        <dbReference type="Pfam" id="PF10502"/>
    </source>
</evidence>
<dbReference type="GO" id="GO:0004252">
    <property type="term" value="F:serine-type endopeptidase activity"/>
    <property type="evidence" value="ECO:0007669"/>
    <property type="project" value="InterPro"/>
</dbReference>
<feature type="domain" description="Peptidase S26" evidence="8">
    <location>
        <begin position="12"/>
        <end position="163"/>
    </location>
</feature>
<evidence type="ECO:0000256" key="5">
    <source>
        <dbReference type="ARBA" id="ARBA00022801"/>
    </source>
</evidence>
<accession>A0A8J3I2N1</accession>
<dbReference type="InterPro" id="IPR019757">
    <property type="entry name" value="Pept_S26A_signal_pept_1_Lys-AS"/>
</dbReference>
<evidence type="ECO:0000256" key="6">
    <source>
        <dbReference type="PIRSR" id="PIRSR600223-1"/>
    </source>
</evidence>
<protein>
    <recommendedName>
        <fullName evidence="4 7">Signal peptidase I</fullName>
        <ecNumber evidence="4 7">3.4.21.89</ecNumber>
    </recommendedName>
</protein>
<keyword evidence="7" id="KW-0472">Membrane</keyword>
<dbReference type="PRINTS" id="PR00727">
    <property type="entry name" value="LEADERPTASE"/>
</dbReference>
<feature type="active site" evidence="6">
    <location>
        <position position="82"/>
    </location>
</feature>
<evidence type="ECO:0000256" key="4">
    <source>
        <dbReference type="ARBA" id="ARBA00013208"/>
    </source>
</evidence>
<dbReference type="Proteomes" id="UP000612362">
    <property type="component" value="Unassembled WGS sequence"/>
</dbReference>
<evidence type="ECO:0000256" key="7">
    <source>
        <dbReference type="RuleBase" id="RU362042"/>
    </source>
</evidence>
<evidence type="ECO:0000256" key="2">
    <source>
        <dbReference type="ARBA" id="ARBA00004401"/>
    </source>
</evidence>
<dbReference type="NCBIfam" id="TIGR02227">
    <property type="entry name" value="sigpep_I_bact"/>
    <property type="match status" value="1"/>
</dbReference>
<feature type="active site" evidence="6">
    <location>
        <position position="39"/>
    </location>
</feature>
<dbReference type="PANTHER" id="PTHR43390">
    <property type="entry name" value="SIGNAL PEPTIDASE I"/>
    <property type="match status" value="1"/>
</dbReference>
<feature type="transmembrane region" description="Helical" evidence="7">
    <location>
        <begin position="12"/>
        <end position="30"/>
    </location>
</feature>
<dbReference type="AlphaFoldDB" id="A0A8J3I2N1"/>
<dbReference type="EMBL" id="BNJF01000001">
    <property type="protein sequence ID" value="GHO43779.1"/>
    <property type="molecule type" value="Genomic_DNA"/>
</dbReference>
<dbReference type="InterPro" id="IPR019758">
    <property type="entry name" value="Pept_S26A_signal_pept_1_CS"/>
</dbReference>
<comment type="subcellular location">
    <subcellularLocation>
        <location evidence="2">Cell membrane</location>
        <topology evidence="2">Single-pass type II membrane protein</topology>
    </subcellularLocation>
    <subcellularLocation>
        <location evidence="7">Membrane</location>
        <topology evidence="7">Single-pass type II membrane protein</topology>
    </subcellularLocation>
</comment>
<comment type="catalytic activity">
    <reaction evidence="1 7">
        <text>Cleavage of hydrophobic, N-terminal signal or leader sequences from secreted and periplasmic proteins.</text>
        <dbReference type="EC" id="3.4.21.89"/>
    </reaction>
</comment>
<evidence type="ECO:0000313" key="9">
    <source>
        <dbReference type="EMBL" id="GHO43779.1"/>
    </source>
</evidence>
<dbReference type="GO" id="GO:0009003">
    <property type="term" value="F:signal peptidase activity"/>
    <property type="evidence" value="ECO:0007669"/>
    <property type="project" value="UniProtKB-EC"/>
</dbReference>
<dbReference type="InterPro" id="IPR036286">
    <property type="entry name" value="LexA/Signal_pep-like_sf"/>
</dbReference>
<evidence type="ECO:0000256" key="1">
    <source>
        <dbReference type="ARBA" id="ARBA00000677"/>
    </source>
</evidence>
<reference evidence="9" key="1">
    <citation type="submission" date="2020-10" db="EMBL/GenBank/DDBJ databases">
        <title>Taxonomic study of unclassified bacteria belonging to the class Ktedonobacteria.</title>
        <authorList>
            <person name="Yabe S."/>
            <person name="Wang C.M."/>
            <person name="Zheng Y."/>
            <person name="Sakai Y."/>
            <person name="Cavaletti L."/>
            <person name="Monciardini P."/>
            <person name="Donadio S."/>
        </authorList>
    </citation>
    <scope>NUCLEOTIDE SEQUENCE</scope>
    <source>
        <strain evidence="9">SOSP1-1</strain>
    </source>
</reference>
<dbReference type="GO" id="GO:0006465">
    <property type="term" value="P:signal peptide processing"/>
    <property type="evidence" value="ECO:0007669"/>
    <property type="project" value="InterPro"/>
</dbReference>
<evidence type="ECO:0000256" key="3">
    <source>
        <dbReference type="ARBA" id="ARBA00009370"/>
    </source>
</evidence>
<keyword evidence="7" id="KW-1133">Transmembrane helix</keyword>
<dbReference type="GO" id="GO:0005886">
    <property type="term" value="C:plasma membrane"/>
    <property type="evidence" value="ECO:0007669"/>
    <property type="project" value="UniProtKB-SubCell"/>
</dbReference>
<organism evidence="9 10">
    <name type="scientific">Ktedonospora formicarum</name>
    <dbReference type="NCBI Taxonomy" id="2778364"/>
    <lineage>
        <taxon>Bacteria</taxon>
        <taxon>Bacillati</taxon>
        <taxon>Chloroflexota</taxon>
        <taxon>Ktedonobacteria</taxon>
        <taxon>Ktedonobacterales</taxon>
        <taxon>Ktedonobacteraceae</taxon>
        <taxon>Ktedonospora</taxon>
    </lineage>
</organism>
<dbReference type="CDD" id="cd06530">
    <property type="entry name" value="S26_SPase_I"/>
    <property type="match status" value="1"/>
</dbReference>
<dbReference type="SUPFAM" id="SSF51306">
    <property type="entry name" value="LexA/Signal peptidase"/>
    <property type="match status" value="1"/>
</dbReference>
<comment type="caution">
    <text evidence="9">The sequence shown here is derived from an EMBL/GenBank/DDBJ whole genome shotgun (WGS) entry which is preliminary data.</text>
</comment>
<sequence>MKQSRSHLVREIVEIVVLTLLIFFLIRLVVQTYQVDGQSMEPSLKMNEYVLINKVAYTFKAPERGDVIVFHYPRNTSVDYIKRIIGLPGDTVRIDRTNVWVNDKLIDEKAYISAPLNPFAKIWKVPPDQYFVLGDNRPVSDDSRYWGFVPKDDVVGKAVFVYWPVNRWQLINTYPDTFKGIGNK</sequence>
<dbReference type="Pfam" id="PF10502">
    <property type="entry name" value="Peptidase_S26"/>
    <property type="match status" value="1"/>
</dbReference>
<keyword evidence="10" id="KW-1185">Reference proteome</keyword>
<dbReference type="PROSITE" id="PS00761">
    <property type="entry name" value="SPASE_I_3"/>
    <property type="match status" value="1"/>
</dbReference>
<keyword evidence="7" id="KW-0645">Protease</keyword>
<dbReference type="PANTHER" id="PTHR43390:SF1">
    <property type="entry name" value="CHLOROPLAST PROCESSING PEPTIDASE"/>
    <property type="match status" value="1"/>
</dbReference>
<keyword evidence="7" id="KW-0812">Transmembrane</keyword>
<dbReference type="InterPro" id="IPR000223">
    <property type="entry name" value="Pept_S26A_signal_pept_1"/>
</dbReference>
<comment type="similarity">
    <text evidence="3 7">Belongs to the peptidase S26 family.</text>
</comment>
<dbReference type="PROSITE" id="PS00760">
    <property type="entry name" value="SPASE_I_2"/>
    <property type="match status" value="1"/>
</dbReference>
<dbReference type="Gene3D" id="2.10.109.10">
    <property type="entry name" value="Umud Fragment, subunit A"/>
    <property type="match status" value="1"/>
</dbReference>
<dbReference type="RefSeq" id="WP_220193237.1">
    <property type="nucleotide sequence ID" value="NZ_BNJF01000001.1"/>
</dbReference>
<dbReference type="EC" id="3.4.21.89" evidence="4 7"/>
<proteinExistence type="inferred from homology"/>
<name>A0A8J3I2N1_9CHLR</name>
<evidence type="ECO:0000313" key="10">
    <source>
        <dbReference type="Proteomes" id="UP000612362"/>
    </source>
</evidence>
<keyword evidence="5 7" id="KW-0378">Hydrolase</keyword>
<dbReference type="InterPro" id="IPR019533">
    <property type="entry name" value="Peptidase_S26"/>
</dbReference>
<gene>
    <name evidence="9" type="ORF">KSX_19420</name>
</gene>